<sequence>MAVSIDPQASIKRLVAVANNTVFTERAVAGTLTQVAGLTVDTSDNLNMFSGLQKAFIVNGTILKIVDFSNTKITLNSAWTTAPTRGTTLTGGDSG</sequence>
<protein>
    <submittedName>
        <fullName evidence="1">Uncharacterized protein</fullName>
    </submittedName>
</protein>
<dbReference type="EMBL" id="LAZR01042606">
    <property type="protein sequence ID" value="KKL09124.1"/>
    <property type="molecule type" value="Genomic_DNA"/>
</dbReference>
<accession>A0A0F9AHR0</accession>
<proteinExistence type="predicted"/>
<name>A0A0F9AHR0_9ZZZZ</name>
<organism evidence="1">
    <name type="scientific">marine sediment metagenome</name>
    <dbReference type="NCBI Taxonomy" id="412755"/>
    <lineage>
        <taxon>unclassified sequences</taxon>
        <taxon>metagenomes</taxon>
        <taxon>ecological metagenomes</taxon>
    </lineage>
</organism>
<dbReference type="AlphaFoldDB" id="A0A0F9AHR0"/>
<comment type="caution">
    <text evidence="1">The sequence shown here is derived from an EMBL/GenBank/DDBJ whole genome shotgun (WGS) entry which is preliminary data.</text>
</comment>
<reference evidence="1" key="1">
    <citation type="journal article" date="2015" name="Nature">
        <title>Complex archaea that bridge the gap between prokaryotes and eukaryotes.</title>
        <authorList>
            <person name="Spang A."/>
            <person name="Saw J.H."/>
            <person name="Jorgensen S.L."/>
            <person name="Zaremba-Niedzwiedzka K."/>
            <person name="Martijn J."/>
            <person name="Lind A.E."/>
            <person name="van Eijk R."/>
            <person name="Schleper C."/>
            <person name="Guy L."/>
            <person name="Ettema T.J."/>
        </authorList>
    </citation>
    <scope>NUCLEOTIDE SEQUENCE</scope>
</reference>
<gene>
    <name evidence="1" type="ORF">LCGC14_2569020</name>
</gene>
<evidence type="ECO:0000313" key="1">
    <source>
        <dbReference type="EMBL" id="KKL09124.1"/>
    </source>
</evidence>
<feature type="non-terminal residue" evidence="1">
    <location>
        <position position="95"/>
    </location>
</feature>